<sequence length="138" mass="15850">MENFEPDRSPYYDVFWVESTGMPRNHVAIFVETHELGPKTGHNFQVSGNIQQGMYLNHRSGKKPEEDEQSPFCSKIFLGKVSRGVYNNGTFRQVCDQIEAPPKQFDGPKRLFPKQKLRRCGEWAEDAVEKLKSEGVLT</sequence>
<reference evidence="1 2" key="1">
    <citation type="submission" date="2015-01" db="EMBL/GenBank/DDBJ databases">
        <title>The Genome Sequence of Capronia semiimmersa CBS27337.</title>
        <authorList>
            <consortium name="The Broad Institute Genomics Platform"/>
            <person name="Cuomo C."/>
            <person name="de Hoog S."/>
            <person name="Gorbushina A."/>
            <person name="Stielow B."/>
            <person name="Teixiera M."/>
            <person name="Abouelleil A."/>
            <person name="Chapman S.B."/>
            <person name="Priest M."/>
            <person name="Young S.K."/>
            <person name="Wortman J."/>
            <person name="Nusbaum C."/>
            <person name="Birren B."/>
        </authorList>
    </citation>
    <scope>NUCLEOTIDE SEQUENCE [LARGE SCALE GENOMIC DNA]</scope>
    <source>
        <strain evidence="1 2">CBS 27337</strain>
    </source>
</reference>
<dbReference type="InterPro" id="IPR046670">
    <property type="entry name" value="DUF6540"/>
</dbReference>
<dbReference type="AlphaFoldDB" id="A0A0D2GKE6"/>
<name>A0A0D2GKE6_9EURO</name>
<dbReference type="EMBL" id="KN846956">
    <property type="protein sequence ID" value="KIW72854.1"/>
    <property type="molecule type" value="Genomic_DNA"/>
</dbReference>
<dbReference type="Proteomes" id="UP000054266">
    <property type="component" value="Unassembled WGS sequence"/>
</dbReference>
<dbReference type="STRING" id="5601.A0A0D2GKE6"/>
<evidence type="ECO:0000313" key="1">
    <source>
        <dbReference type="EMBL" id="KIW72854.1"/>
    </source>
</evidence>
<evidence type="ECO:0000313" key="2">
    <source>
        <dbReference type="Proteomes" id="UP000054266"/>
    </source>
</evidence>
<dbReference type="HOGENOM" id="CLU_103863_1_0_1"/>
<protein>
    <submittedName>
        <fullName evidence="1">Uncharacterized protein</fullName>
    </submittedName>
</protein>
<proteinExistence type="predicted"/>
<keyword evidence="2" id="KW-1185">Reference proteome</keyword>
<dbReference type="Pfam" id="PF20174">
    <property type="entry name" value="DUF6540"/>
    <property type="match status" value="1"/>
</dbReference>
<gene>
    <name evidence="1" type="ORF">PV04_01018</name>
</gene>
<accession>A0A0D2GKE6</accession>
<organism evidence="1 2">
    <name type="scientific">Phialophora macrospora</name>
    <dbReference type="NCBI Taxonomy" id="1851006"/>
    <lineage>
        <taxon>Eukaryota</taxon>
        <taxon>Fungi</taxon>
        <taxon>Dikarya</taxon>
        <taxon>Ascomycota</taxon>
        <taxon>Pezizomycotina</taxon>
        <taxon>Eurotiomycetes</taxon>
        <taxon>Chaetothyriomycetidae</taxon>
        <taxon>Chaetothyriales</taxon>
        <taxon>Herpotrichiellaceae</taxon>
        <taxon>Phialophora</taxon>
    </lineage>
</organism>